<reference evidence="1" key="1">
    <citation type="journal article" date="2015" name="Nature">
        <title>Complex archaea that bridge the gap between prokaryotes and eukaryotes.</title>
        <authorList>
            <person name="Spang A."/>
            <person name="Saw J.H."/>
            <person name="Jorgensen S.L."/>
            <person name="Zaremba-Niedzwiedzka K."/>
            <person name="Martijn J."/>
            <person name="Lind A.E."/>
            <person name="van Eijk R."/>
            <person name="Schleper C."/>
            <person name="Guy L."/>
            <person name="Ettema T.J."/>
        </authorList>
    </citation>
    <scope>NUCLEOTIDE SEQUENCE</scope>
</reference>
<name>A0A0F9TSI1_9ZZZZ</name>
<organism evidence="1">
    <name type="scientific">marine sediment metagenome</name>
    <dbReference type="NCBI Taxonomy" id="412755"/>
    <lineage>
        <taxon>unclassified sequences</taxon>
        <taxon>metagenomes</taxon>
        <taxon>ecological metagenomes</taxon>
    </lineage>
</organism>
<dbReference type="EMBL" id="LAZR01001457">
    <property type="protein sequence ID" value="KKN44323.1"/>
    <property type="molecule type" value="Genomic_DNA"/>
</dbReference>
<accession>A0A0F9TSI1</accession>
<sequence length="75" mass="8667">MKFGKCKRCGKKGVYQPSNLVYMDGKRLQVYRICRYCHTAHKRIGRIVPDPHKGQVWNGKKYIRDTSTPGKIDGV</sequence>
<dbReference type="AlphaFoldDB" id="A0A0F9TSI1"/>
<proteinExistence type="predicted"/>
<gene>
    <name evidence="1" type="ORF">LCGC14_0694250</name>
</gene>
<evidence type="ECO:0000313" key="1">
    <source>
        <dbReference type="EMBL" id="KKN44323.1"/>
    </source>
</evidence>
<comment type="caution">
    <text evidence="1">The sequence shown here is derived from an EMBL/GenBank/DDBJ whole genome shotgun (WGS) entry which is preliminary data.</text>
</comment>
<protein>
    <submittedName>
        <fullName evidence="1">Uncharacterized protein</fullName>
    </submittedName>
</protein>